<proteinExistence type="predicted"/>
<name>A0A7S0VZM0_9CRYP</name>
<dbReference type="EMBL" id="HBFN01025835">
    <property type="protein sequence ID" value="CAD8801273.1"/>
    <property type="molecule type" value="Transcribed_RNA"/>
</dbReference>
<organism evidence="2">
    <name type="scientific">Hemiselmis tepida</name>
    <dbReference type="NCBI Taxonomy" id="464990"/>
    <lineage>
        <taxon>Eukaryota</taxon>
        <taxon>Cryptophyceae</taxon>
        <taxon>Cryptomonadales</taxon>
        <taxon>Hemiselmidaceae</taxon>
        <taxon>Hemiselmis</taxon>
    </lineage>
</organism>
<dbReference type="InterPro" id="IPR013597">
    <property type="entry name" value="Mat_intron_G2"/>
</dbReference>
<reference evidence="2" key="1">
    <citation type="submission" date="2021-01" db="EMBL/GenBank/DDBJ databases">
        <authorList>
            <person name="Corre E."/>
            <person name="Pelletier E."/>
            <person name="Niang G."/>
            <person name="Scheremetjew M."/>
            <person name="Finn R."/>
            <person name="Kale V."/>
            <person name="Holt S."/>
            <person name="Cochrane G."/>
            <person name="Meng A."/>
            <person name="Brown T."/>
            <person name="Cohen L."/>
        </authorList>
    </citation>
    <scope>NUCLEOTIDE SEQUENCE</scope>
    <source>
        <strain evidence="2">CCMP443</strain>
    </source>
</reference>
<gene>
    <name evidence="2" type="ORF">HTEP1355_LOCUS14946</name>
</gene>
<dbReference type="Pfam" id="PF08388">
    <property type="entry name" value="GIIM"/>
    <property type="match status" value="1"/>
</dbReference>
<accession>A0A7S0VZM0</accession>
<sequence length="441" mass="52589">MSNQLLKLETLPRGDDYLVRVYDSNITKELFQIQKRIYKASLKEEHGRLKYLQKKLLSSRAVYSVASTHTQQKHKYGFYDKESHGELLTQKIKQLLVYWALEPEWRTRLKNNSSIIGQKENIQETFQSIYNVLGDKEPKYILHSNLAEYCREISIEVILQKLNTTPKLENQIRYWLKNDLVFSSSSLSIESMYKLENPLSTLLINIILEDLKKAIIVWLQKQNHTLITSEDRIQFIQYRDQMIAVHPEKEVLQNINIFLSQWFNQSSITLKNIDEKITFSKAGFNFLGFTCIHLQKNRHLKPYIFPSKESQIQLLKTVRSIIQELKGSSSYSLITRLVPKLRLWGNYFSVGQYSEIFSKMDYLIFQKIRAWVFRHHCQYANKNYFKEKFFPLNCTWEFEGRLYKDNWILIGEKKIGKKTYTANMIKLSWFKTEKLYQKIKY</sequence>
<dbReference type="AlphaFoldDB" id="A0A7S0VZM0"/>
<evidence type="ECO:0000313" key="2">
    <source>
        <dbReference type="EMBL" id="CAD8801273.1"/>
    </source>
</evidence>
<evidence type="ECO:0000259" key="1">
    <source>
        <dbReference type="Pfam" id="PF08388"/>
    </source>
</evidence>
<protein>
    <recommendedName>
        <fullName evidence="1">Group II intron maturase-specific domain-containing protein</fullName>
    </recommendedName>
</protein>
<feature type="domain" description="Group II intron maturase-specific" evidence="1">
    <location>
        <begin position="314"/>
        <end position="380"/>
    </location>
</feature>